<proteinExistence type="predicted"/>
<comment type="caution">
    <text evidence="2">The sequence shown here is derived from an EMBL/GenBank/DDBJ whole genome shotgun (WGS) entry which is preliminary data.</text>
</comment>
<reference evidence="2 3" key="1">
    <citation type="submission" date="2020-08" db="EMBL/GenBank/DDBJ databases">
        <title>Genomic Encyclopedia of Type Strains, Phase IV (KMG-IV): sequencing the most valuable type-strain genomes for metagenomic binning, comparative biology and taxonomic classification.</title>
        <authorList>
            <person name="Goeker M."/>
        </authorList>
    </citation>
    <scope>NUCLEOTIDE SEQUENCE [LARGE SCALE GENOMIC DNA]</scope>
    <source>
        <strain evidence="2 3">DSM 17328</strain>
    </source>
</reference>
<sequence>MAPRLPPTLLANARAMRAEPAPAEAKLWYRLKGRQLAGYTFTRQVVFGPYIADFACRSERLVVELDGDSHATREAYDMKRSAELEARGYRVLRFPNSEVHENIEGVLEMILHALAPSPSPGPSLAGRGEQDT</sequence>
<evidence type="ECO:0000313" key="3">
    <source>
        <dbReference type="Proteomes" id="UP000566324"/>
    </source>
</evidence>
<organism evidence="2 3">
    <name type="scientific">Sphingosinicella soli</name>
    <dbReference type="NCBI Taxonomy" id="333708"/>
    <lineage>
        <taxon>Bacteria</taxon>
        <taxon>Pseudomonadati</taxon>
        <taxon>Pseudomonadota</taxon>
        <taxon>Alphaproteobacteria</taxon>
        <taxon>Sphingomonadales</taxon>
        <taxon>Sphingosinicellaceae</taxon>
        <taxon>Sphingosinicella</taxon>
    </lineage>
</organism>
<protein>
    <submittedName>
        <fullName evidence="2">Very-short-patch-repair endonuclease</fullName>
    </submittedName>
</protein>
<dbReference type="SUPFAM" id="SSF52980">
    <property type="entry name" value="Restriction endonuclease-like"/>
    <property type="match status" value="1"/>
</dbReference>
<dbReference type="AlphaFoldDB" id="A0A7W7B4F3"/>
<dbReference type="RefSeq" id="WP_184071771.1">
    <property type="nucleotide sequence ID" value="NZ_JACHNZ010000060.1"/>
</dbReference>
<dbReference type="InterPro" id="IPR011335">
    <property type="entry name" value="Restrct_endonuc-II-like"/>
</dbReference>
<dbReference type="GO" id="GO:0004519">
    <property type="term" value="F:endonuclease activity"/>
    <property type="evidence" value="ECO:0007669"/>
    <property type="project" value="UniProtKB-KW"/>
</dbReference>
<dbReference type="InterPro" id="IPR007569">
    <property type="entry name" value="DUF559"/>
</dbReference>
<dbReference type="InterPro" id="IPR047216">
    <property type="entry name" value="Endonuclease_DUF559_bact"/>
</dbReference>
<keyword evidence="2" id="KW-0540">Nuclease</keyword>
<gene>
    <name evidence="2" type="ORF">GGQ98_003479</name>
</gene>
<dbReference type="Pfam" id="PF04480">
    <property type="entry name" value="DUF559"/>
    <property type="match status" value="1"/>
</dbReference>
<evidence type="ECO:0000313" key="2">
    <source>
        <dbReference type="EMBL" id="MBB4633823.1"/>
    </source>
</evidence>
<evidence type="ECO:0000259" key="1">
    <source>
        <dbReference type="Pfam" id="PF04480"/>
    </source>
</evidence>
<accession>A0A7W7B4F3</accession>
<feature type="domain" description="DUF559" evidence="1">
    <location>
        <begin position="10"/>
        <end position="114"/>
    </location>
</feature>
<dbReference type="PANTHER" id="PTHR38590">
    <property type="entry name" value="BLL0828 PROTEIN"/>
    <property type="match status" value="1"/>
</dbReference>
<dbReference type="EMBL" id="JACHNZ010000060">
    <property type="protein sequence ID" value="MBB4633823.1"/>
    <property type="molecule type" value="Genomic_DNA"/>
</dbReference>
<dbReference type="Proteomes" id="UP000566324">
    <property type="component" value="Unassembled WGS sequence"/>
</dbReference>
<dbReference type="Gene3D" id="3.40.960.10">
    <property type="entry name" value="VSR Endonuclease"/>
    <property type="match status" value="1"/>
</dbReference>
<dbReference type="PANTHER" id="PTHR38590:SF1">
    <property type="entry name" value="BLL0828 PROTEIN"/>
    <property type="match status" value="1"/>
</dbReference>
<keyword evidence="2" id="KW-0378">Hydrolase</keyword>
<keyword evidence="3" id="KW-1185">Reference proteome</keyword>
<keyword evidence="2" id="KW-0255">Endonuclease</keyword>
<name>A0A7W7B4F3_9SPHN</name>
<dbReference type="CDD" id="cd01038">
    <property type="entry name" value="Endonuclease_DUF559"/>
    <property type="match status" value="1"/>
</dbReference>